<dbReference type="Proteomes" id="UP001491349">
    <property type="component" value="Unassembled WGS sequence"/>
</dbReference>
<dbReference type="EMBL" id="JBBPCB010000013">
    <property type="protein sequence ID" value="MEK8181234.1"/>
    <property type="molecule type" value="Genomic_DNA"/>
</dbReference>
<protein>
    <recommendedName>
        <fullName evidence="3">Serine protease</fullName>
    </recommendedName>
</protein>
<accession>A0ABU9E5I8</accession>
<evidence type="ECO:0000313" key="2">
    <source>
        <dbReference type="Proteomes" id="UP001491349"/>
    </source>
</evidence>
<gene>
    <name evidence="1" type="ORF">WMW71_12855</name>
</gene>
<name>A0ABU9E5I8_9FLAO</name>
<organism evidence="1 2">
    <name type="scientific">Flavobacterium buctense</name>
    <dbReference type="NCBI Taxonomy" id="1648146"/>
    <lineage>
        <taxon>Bacteria</taxon>
        <taxon>Pseudomonadati</taxon>
        <taxon>Bacteroidota</taxon>
        <taxon>Flavobacteriia</taxon>
        <taxon>Flavobacteriales</taxon>
        <taxon>Flavobacteriaceae</taxon>
        <taxon>Flavobacterium</taxon>
    </lineage>
</organism>
<dbReference type="SUPFAM" id="SSF50494">
    <property type="entry name" value="Trypsin-like serine proteases"/>
    <property type="match status" value="1"/>
</dbReference>
<reference evidence="1 2" key="1">
    <citation type="submission" date="2024-04" db="EMBL/GenBank/DDBJ databases">
        <title>draft genome sequnece of Flavobacterium buctense JCM 30750.</title>
        <authorList>
            <person name="Kim D.-U."/>
        </authorList>
    </citation>
    <scope>NUCLEOTIDE SEQUENCE [LARGE SCALE GENOMIC DNA]</scope>
    <source>
        <strain evidence="1 2">JCM 30750</strain>
    </source>
</reference>
<dbReference type="RefSeq" id="WP_187661296.1">
    <property type="nucleotide sequence ID" value="NZ_JACTAB010000015.1"/>
</dbReference>
<comment type="caution">
    <text evidence="1">The sequence shown here is derived from an EMBL/GenBank/DDBJ whole genome shotgun (WGS) entry which is preliminary data.</text>
</comment>
<evidence type="ECO:0000313" key="1">
    <source>
        <dbReference type="EMBL" id="MEK8181234.1"/>
    </source>
</evidence>
<evidence type="ECO:0008006" key="3">
    <source>
        <dbReference type="Google" id="ProtNLM"/>
    </source>
</evidence>
<sequence>MTKISNDLSDYSYYLAYIDINGNIFGNATGFLFKKNNTIFLITNVHVLFGKNVNDLSPQPHLVKYGNFKICLRYKKNDGSMELFDIEIDKHRQEYSKLLFPKMLDVFSFSLPSLPKDGQFYYINNDFDLDDGTHSDNLIAYGYPAIDHFKEGDYRYRKCRQSFGIIDGEAKENNRRINTTLYIENGMSGSPVFSASQVSNSEVIKFYGIGDGFAPETKKSIITHLFASSPFKSFFDK</sequence>
<dbReference type="InterPro" id="IPR009003">
    <property type="entry name" value="Peptidase_S1_PA"/>
</dbReference>
<dbReference type="InterPro" id="IPR043504">
    <property type="entry name" value="Peptidase_S1_PA_chymotrypsin"/>
</dbReference>
<dbReference type="Gene3D" id="2.40.10.10">
    <property type="entry name" value="Trypsin-like serine proteases"/>
    <property type="match status" value="1"/>
</dbReference>
<keyword evidence="2" id="KW-1185">Reference proteome</keyword>
<proteinExistence type="predicted"/>